<dbReference type="Pfam" id="PF07596">
    <property type="entry name" value="SBP_bac_10"/>
    <property type="match status" value="1"/>
</dbReference>
<dbReference type="PANTHER" id="PTHR30093">
    <property type="entry name" value="GENERAL SECRETION PATHWAY PROTEIN G"/>
    <property type="match status" value="1"/>
</dbReference>
<evidence type="ECO:0000256" key="1">
    <source>
        <dbReference type="SAM" id="Phobius"/>
    </source>
</evidence>
<keyword evidence="1" id="KW-0472">Membrane</keyword>
<dbReference type="NCBIfam" id="TIGR02532">
    <property type="entry name" value="IV_pilin_GFxxxE"/>
    <property type="match status" value="1"/>
</dbReference>
<keyword evidence="1" id="KW-0812">Transmembrane</keyword>
<dbReference type="EMBL" id="JAJKFT010000004">
    <property type="protein sequence ID" value="MCC9628180.1"/>
    <property type="molecule type" value="Genomic_DNA"/>
</dbReference>
<keyword evidence="4" id="KW-1185">Reference proteome</keyword>
<name>A0A9X1SER6_9BACT</name>
<dbReference type="Proteomes" id="UP001139103">
    <property type="component" value="Unassembled WGS sequence"/>
</dbReference>
<accession>A0A9X1SER6</accession>
<feature type="transmembrane region" description="Helical" evidence="1">
    <location>
        <begin position="12"/>
        <end position="34"/>
    </location>
</feature>
<protein>
    <submittedName>
        <fullName evidence="3">DUF1559 domain-containing protein</fullName>
    </submittedName>
</protein>
<dbReference type="InterPro" id="IPR012902">
    <property type="entry name" value="N_methyl_site"/>
</dbReference>
<dbReference type="AlphaFoldDB" id="A0A9X1SER6"/>
<dbReference type="InterPro" id="IPR011453">
    <property type="entry name" value="DUF1559"/>
</dbReference>
<dbReference type="Gene3D" id="3.30.700.10">
    <property type="entry name" value="Glycoprotein, Type 4 Pilin"/>
    <property type="match status" value="1"/>
</dbReference>
<dbReference type="Pfam" id="PF07963">
    <property type="entry name" value="N_methyl"/>
    <property type="match status" value="1"/>
</dbReference>
<dbReference type="RefSeq" id="WP_230217212.1">
    <property type="nucleotide sequence ID" value="NZ_JAJKFT010000004.1"/>
</dbReference>
<dbReference type="InterPro" id="IPR045584">
    <property type="entry name" value="Pilin-like"/>
</dbReference>
<keyword evidence="1" id="KW-1133">Transmembrane helix</keyword>
<organism evidence="3 4">
    <name type="scientific">Blastopirellula sediminis</name>
    <dbReference type="NCBI Taxonomy" id="2894196"/>
    <lineage>
        <taxon>Bacteria</taxon>
        <taxon>Pseudomonadati</taxon>
        <taxon>Planctomycetota</taxon>
        <taxon>Planctomycetia</taxon>
        <taxon>Pirellulales</taxon>
        <taxon>Pirellulaceae</taxon>
        <taxon>Blastopirellula</taxon>
    </lineage>
</organism>
<evidence type="ECO:0000259" key="2">
    <source>
        <dbReference type="Pfam" id="PF07596"/>
    </source>
</evidence>
<dbReference type="NCBIfam" id="TIGR04294">
    <property type="entry name" value="pre_pil_HX9DG"/>
    <property type="match status" value="1"/>
</dbReference>
<dbReference type="SUPFAM" id="SSF54523">
    <property type="entry name" value="Pili subunits"/>
    <property type="match status" value="1"/>
</dbReference>
<comment type="caution">
    <text evidence="3">The sequence shown here is derived from an EMBL/GenBank/DDBJ whole genome shotgun (WGS) entry which is preliminary data.</text>
</comment>
<dbReference type="PANTHER" id="PTHR30093:SF2">
    <property type="entry name" value="TYPE II SECRETION SYSTEM PROTEIN H"/>
    <property type="match status" value="1"/>
</dbReference>
<feature type="domain" description="DUF1559" evidence="2">
    <location>
        <begin position="35"/>
        <end position="304"/>
    </location>
</feature>
<reference evidence="3" key="1">
    <citation type="submission" date="2021-11" db="EMBL/GenBank/DDBJ databases">
        <title>Genome sequence.</title>
        <authorList>
            <person name="Sun Q."/>
        </authorList>
    </citation>
    <scope>NUCLEOTIDE SEQUENCE</scope>
    <source>
        <strain evidence="3">JC732</strain>
    </source>
</reference>
<proteinExistence type="predicted"/>
<evidence type="ECO:0000313" key="3">
    <source>
        <dbReference type="EMBL" id="MCC9628180.1"/>
    </source>
</evidence>
<sequence>MTYFVGKRSAFTLVELLVVIAIIGVLIALLLPAVQQAREAARRMQCTNNLKQIGLAMHNYHDTFLVLPSGTINPGCKSCSASADMPASVGANVRNVTAHLLILPFLEQGNIADKIDFRYPVGLAADPAQVTAPSATDAASNMAVLQNTRLDVFACPSDPFDVPGVAASANEYYNKDYYRTSYGLVTSQWSDYTSGLYWGSAGNTANIRPAFGVNGAAKFRDIIDGTSNTILMAESRMEKTSTSYGPFWGAYTHTFWLNMANRINKPYSPPTYTKPYAWYVGSNHPGGANSLFADGSVHYLSETANLTTLQNLCRIADGEVLGEY</sequence>
<gene>
    <name evidence="3" type="ORF">LOC68_07215</name>
</gene>
<dbReference type="InterPro" id="IPR027558">
    <property type="entry name" value="Pre_pil_HX9DG_C"/>
</dbReference>
<evidence type="ECO:0000313" key="4">
    <source>
        <dbReference type="Proteomes" id="UP001139103"/>
    </source>
</evidence>